<organism evidence="7 8">
    <name type="scientific">Thecamonas trahens ATCC 50062</name>
    <dbReference type="NCBI Taxonomy" id="461836"/>
    <lineage>
        <taxon>Eukaryota</taxon>
        <taxon>Apusozoa</taxon>
        <taxon>Apusomonadida</taxon>
        <taxon>Apusomonadidae</taxon>
        <taxon>Thecamonas</taxon>
    </lineage>
</organism>
<dbReference type="RefSeq" id="XP_013760869.1">
    <property type="nucleotide sequence ID" value="XM_013905415.1"/>
</dbReference>
<dbReference type="EMBL" id="GL349441">
    <property type="protein sequence ID" value="KNC56352.1"/>
    <property type="molecule type" value="Genomic_DNA"/>
</dbReference>
<comment type="function">
    <text evidence="6">Catalyzes the hydrolysis of queuosine 5'-phosphate, releasing the nucleobase queuine (q). Is required for salvage of queuine from exogenous queuosine (Q) that is imported and then converted to queuosine 5'-phosphate intracellularly.</text>
</comment>
<proteinExistence type="inferred from homology"/>
<evidence type="ECO:0000313" key="7">
    <source>
        <dbReference type="EMBL" id="KNC56352.1"/>
    </source>
</evidence>
<evidence type="ECO:0000256" key="4">
    <source>
        <dbReference type="ARBA" id="ARBA00035393"/>
    </source>
</evidence>
<evidence type="ECO:0000256" key="2">
    <source>
        <dbReference type="ARBA" id="ARBA00035119"/>
    </source>
</evidence>
<keyword evidence="1 6" id="KW-0378">Hydrolase</keyword>
<comment type="catalytic activity">
    <reaction evidence="5 6">
        <text>queuosine 5'-phosphate + H2O = queuine + D-ribose 5-phosphate</text>
        <dbReference type="Rhea" id="RHEA:75387"/>
        <dbReference type="ChEBI" id="CHEBI:15377"/>
        <dbReference type="ChEBI" id="CHEBI:17433"/>
        <dbReference type="ChEBI" id="CHEBI:78346"/>
        <dbReference type="ChEBI" id="CHEBI:194371"/>
    </reaction>
    <physiologicalReaction direction="left-to-right" evidence="5 6">
        <dbReference type="Rhea" id="RHEA:75388"/>
    </physiologicalReaction>
</comment>
<dbReference type="Proteomes" id="UP000054408">
    <property type="component" value="Unassembled WGS sequence"/>
</dbReference>
<dbReference type="PANTHER" id="PTHR21314">
    <property type="entry name" value="QUEUOSINE 5'-PHOSPHATE N-GLYCOSYLASE_HYDROLASE-RELATED"/>
    <property type="match status" value="1"/>
</dbReference>
<dbReference type="OMA" id="FSFWSEE"/>
<dbReference type="PANTHER" id="PTHR21314:SF0">
    <property type="entry name" value="QUEUOSINE 5'-PHOSPHATE N-GLYCOSYLASE_HYDROLASE"/>
    <property type="match status" value="1"/>
</dbReference>
<dbReference type="Pfam" id="PF10343">
    <property type="entry name" value="Q_salvage"/>
    <property type="match status" value="1"/>
</dbReference>
<keyword evidence="8" id="KW-1185">Reference proteome</keyword>
<dbReference type="OrthoDB" id="416777at2759"/>
<dbReference type="GO" id="GO:0006400">
    <property type="term" value="P:tRNA modification"/>
    <property type="evidence" value="ECO:0007669"/>
    <property type="project" value="TreeGrafter"/>
</dbReference>
<gene>
    <name evidence="7" type="ORF">AMSG_02323</name>
</gene>
<evidence type="ECO:0000256" key="3">
    <source>
        <dbReference type="ARBA" id="ARBA00035306"/>
    </source>
</evidence>
<dbReference type="GeneID" id="25562008"/>
<reference evidence="7 8" key="1">
    <citation type="submission" date="2010-05" db="EMBL/GenBank/DDBJ databases">
        <title>The Genome Sequence of Thecamonas trahens ATCC 50062.</title>
        <authorList>
            <consortium name="The Broad Institute Genome Sequencing Platform"/>
            <person name="Russ C."/>
            <person name="Cuomo C."/>
            <person name="Shea T."/>
            <person name="Young S.K."/>
            <person name="Zeng Q."/>
            <person name="Koehrsen M."/>
            <person name="Haas B."/>
            <person name="Borodovsky M."/>
            <person name="Guigo R."/>
            <person name="Alvarado L."/>
            <person name="Berlin A."/>
            <person name="Bochicchio J."/>
            <person name="Borenstein D."/>
            <person name="Chapman S."/>
            <person name="Chen Z."/>
            <person name="Freedman E."/>
            <person name="Gellesch M."/>
            <person name="Goldberg J."/>
            <person name="Griggs A."/>
            <person name="Gujja S."/>
            <person name="Heilman E."/>
            <person name="Heiman D."/>
            <person name="Hepburn T."/>
            <person name="Howarth C."/>
            <person name="Jen D."/>
            <person name="Larson L."/>
            <person name="Mehta T."/>
            <person name="Park D."/>
            <person name="Pearson M."/>
            <person name="Roberts A."/>
            <person name="Saif S."/>
            <person name="Shenoy N."/>
            <person name="Sisk P."/>
            <person name="Stolte C."/>
            <person name="Sykes S."/>
            <person name="Thomson T."/>
            <person name="Walk T."/>
            <person name="White J."/>
            <person name="Yandava C."/>
            <person name="Burger G."/>
            <person name="Gray M.W."/>
            <person name="Holland P.W.H."/>
            <person name="King N."/>
            <person name="Lang F.B.F."/>
            <person name="Roger A.J."/>
            <person name="Ruiz-Trillo I."/>
            <person name="Lander E."/>
            <person name="Nusbaum C."/>
        </authorList>
    </citation>
    <scope>NUCLEOTIDE SEQUENCE [LARGE SCALE GENOMIC DNA]</scope>
    <source>
        <strain evidence="7 8">ATCC 50062</strain>
    </source>
</reference>
<evidence type="ECO:0000256" key="6">
    <source>
        <dbReference type="RuleBase" id="RU365002"/>
    </source>
</evidence>
<dbReference type="eggNOG" id="KOG2524">
    <property type="taxonomic scope" value="Eukaryota"/>
</dbReference>
<evidence type="ECO:0000256" key="1">
    <source>
        <dbReference type="ARBA" id="ARBA00022801"/>
    </source>
</evidence>
<dbReference type="GO" id="GO:0016787">
    <property type="term" value="F:hydrolase activity"/>
    <property type="evidence" value="ECO:0007669"/>
    <property type="project" value="UniProtKB-KW"/>
</dbReference>
<evidence type="ECO:0000313" key="8">
    <source>
        <dbReference type="Proteomes" id="UP000054408"/>
    </source>
</evidence>
<dbReference type="InterPro" id="IPR019438">
    <property type="entry name" value="Q_salvage"/>
</dbReference>
<name>A0A0L0DW01_THETB</name>
<protein>
    <recommendedName>
        <fullName evidence="3 6">Queuosine 5'-phosphate N-glycosylase/hydrolase</fullName>
        <ecNumber evidence="6">3.2.2.-</ecNumber>
    </recommendedName>
    <alternativeName>
        <fullName evidence="4 6">Queuosine-nucleotide N-glycosylase/hydrolase</fullName>
    </alternativeName>
</protein>
<evidence type="ECO:0000256" key="5">
    <source>
        <dbReference type="ARBA" id="ARBA00048204"/>
    </source>
</evidence>
<sequence length="339" mass="36983">MAEETRSFDAGAQSVASVTASAQRVMAKAEHVAIADGPLAALADRLNEAYPADAGTAPYYKTKPDGPVLPMWEADEYHFRDLDAPELTAQYVLVLDALNFCFWPADEPGWEYDRLAGSIKTVAVESGMAGLSADALAALTEADLTQWFGGSPPPRCAQRVRLLNEVGRVLAAHFDGSAAKLIASAGGSAVELVARMVAFFPGFRDETTFDGDQVFFYKRAQIFVGDVWGAFGGEGLGAFRDIDQLTMFADYRIPQLLRHLGILVYSPELAALVDSLAVLPVGSVHEVEIRAATIVAVNQLRKLLHASWTTVQLDWWLWEEGEAHRESIGPHHRVLTTFY</sequence>
<comment type="similarity">
    <text evidence="2 6">Belongs to the QNG1 protein family.</text>
</comment>
<dbReference type="EC" id="3.2.2.-" evidence="6"/>
<dbReference type="AlphaFoldDB" id="A0A0L0DW01"/>
<accession>A0A0L0DW01</accession>